<dbReference type="PANTHER" id="PTHR47178:SF6">
    <property type="entry name" value="FAD-BINDING DOMAIN-CONTAINING PROTEIN"/>
    <property type="match status" value="1"/>
</dbReference>
<name>A0A4R4YGF9_9PSEU</name>
<keyword evidence="1" id="KW-0285">Flavoprotein</keyword>
<dbReference type="Gene3D" id="3.50.50.60">
    <property type="entry name" value="FAD/NAD(P)-binding domain"/>
    <property type="match status" value="1"/>
</dbReference>
<evidence type="ECO:0000256" key="2">
    <source>
        <dbReference type="ARBA" id="ARBA00022827"/>
    </source>
</evidence>
<proteinExistence type="predicted"/>
<dbReference type="PRINTS" id="PR00420">
    <property type="entry name" value="RNGMNOXGNASE"/>
</dbReference>
<evidence type="ECO:0000313" key="6">
    <source>
        <dbReference type="EMBL" id="TDD43806.1"/>
    </source>
</evidence>
<protein>
    <submittedName>
        <fullName evidence="6">FAD-dependent monooxygenase</fullName>
    </submittedName>
</protein>
<evidence type="ECO:0000256" key="3">
    <source>
        <dbReference type="ARBA" id="ARBA00023002"/>
    </source>
</evidence>
<keyword evidence="2" id="KW-0274">FAD</keyword>
<evidence type="ECO:0000256" key="1">
    <source>
        <dbReference type="ARBA" id="ARBA00022630"/>
    </source>
</evidence>
<keyword evidence="4 6" id="KW-0503">Monooxygenase</keyword>
<keyword evidence="7" id="KW-1185">Reference proteome</keyword>
<dbReference type="PANTHER" id="PTHR47178">
    <property type="entry name" value="MONOOXYGENASE, FAD-BINDING"/>
    <property type="match status" value="1"/>
</dbReference>
<organism evidence="6 7">
    <name type="scientific">Saccharopolyspora elongata</name>
    <dbReference type="NCBI Taxonomy" id="2530387"/>
    <lineage>
        <taxon>Bacteria</taxon>
        <taxon>Bacillati</taxon>
        <taxon>Actinomycetota</taxon>
        <taxon>Actinomycetes</taxon>
        <taxon>Pseudonocardiales</taxon>
        <taxon>Pseudonocardiaceae</taxon>
        <taxon>Saccharopolyspora</taxon>
    </lineage>
</organism>
<feature type="domain" description="FAD-binding" evidence="5">
    <location>
        <begin position="361"/>
        <end position="410"/>
    </location>
</feature>
<evidence type="ECO:0000259" key="5">
    <source>
        <dbReference type="Pfam" id="PF01494"/>
    </source>
</evidence>
<dbReference type="InterPro" id="IPR002938">
    <property type="entry name" value="FAD-bd"/>
</dbReference>
<accession>A0A4R4YGF9</accession>
<dbReference type="OrthoDB" id="3322136at2"/>
<dbReference type="InterPro" id="IPR036188">
    <property type="entry name" value="FAD/NAD-bd_sf"/>
</dbReference>
<dbReference type="EMBL" id="SMKW01000037">
    <property type="protein sequence ID" value="TDD43806.1"/>
    <property type="molecule type" value="Genomic_DNA"/>
</dbReference>
<dbReference type="SUPFAM" id="SSF51905">
    <property type="entry name" value="FAD/NAD(P)-binding domain"/>
    <property type="match status" value="1"/>
</dbReference>
<evidence type="ECO:0000256" key="4">
    <source>
        <dbReference type="ARBA" id="ARBA00023033"/>
    </source>
</evidence>
<dbReference type="Pfam" id="PF01494">
    <property type="entry name" value="FAD_binding_3"/>
    <property type="match status" value="1"/>
</dbReference>
<reference evidence="6 7" key="1">
    <citation type="submission" date="2019-03" db="EMBL/GenBank/DDBJ databases">
        <title>Draft genome sequences of novel Actinobacteria.</title>
        <authorList>
            <person name="Sahin N."/>
            <person name="Ay H."/>
            <person name="Saygin H."/>
        </authorList>
    </citation>
    <scope>NUCLEOTIDE SEQUENCE [LARGE SCALE GENOMIC DNA]</scope>
    <source>
        <strain evidence="6 7">7K502</strain>
    </source>
</reference>
<gene>
    <name evidence="6" type="ORF">E1288_25860</name>
</gene>
<keyword evidence="3" id="KW-0560">Oxidoreductase</keyword>
<sequence>MTVGRLREPSRSRAIAAYRPGIRWATERVAAIGTRVRSTQSGEIRELPGGQQEMPETSLRVLVIGGGIGGLCLAQGLRKAGVDVAVYERDRTRTDRLEGYRIHIDPHGAKALHACLPPETWETFVRSTVDLGSFRFLTEDLQELMVMEQDARGAAGSGPTERSHAIDRVTLREVLLTDLDEVLHYDKKFERYERSPDGEITAHFADGTTATGDVLVGADGVNSPVRKQYLPHVDRVDTDAYGIGLKLPLTEEVRAWLQPPLSTGRSMIMAPAPFFLSISVFDRTAAMDDIPETRGDDAYVGSAFVIRRSACPANIEALDGPELKGLIERLVGDWHPQLRRLIAESDPESALLVPYKTSVPVKPWETTNVTLLGDAVHSMSPVGGMGGNTALRDADLLCRQLVSARDGKAATTEAIRVFEAGMLEYGFAAVRKALQYQKQGLQSNKVAVSLSRVFFRAMNGMMQRKWQPGREPARSAAGR</sequence>
<dbReference type="Proteomes" id="UP000294947">
    <property type="component" value="Unassembled WGS sequence"/>
</dbReference>
<dbReference type="GO" id="GO:0004497">
    <property type="term" value="F:monooxygenase activity"/>
    <property type="evidence" value="ECO:0007669"/>
    <property type="project" value="UniProtKB-KW"/>
</dbReference>
<dbReference type="GO" id="GO:0071949">
    <property type="term" value="F:FAD binding"/>
    <property type="evidence" value="ECO:0007669"/>
    <property type="project" value="InterPro"/>
</dbReference>
<dbReference type="AlphaFoldDB" id="A0A4R4YGF9"/>
<evidence type="ECO:0000313" key="7">
    <source>
        <dbReference type="Proteomes" id="UP000294947"/>
    </source>
</evidence>
<comment type="caution">
    <text evidence="6">The sequence shown here is derived from an EMBL/GenBank/DDBJ whole genome shotgun (WGS) entry which is preliminary data.</text>
</comment>
<dbReference type="Pfam" id="PF13450">
    <property type="entry name" value="NAD_binding_8"/>
    <property type="match status" value="1"/>
</dbReference>